<dbReference type="InterPro" id="IPR036736">
    <property type="entry name" value="ACP-like_sf"/>
</dbReference>
<dbReference type="EMBL" id="WEGJ01000030">
    <property type="protein sequence ID" value="MQY15209.1"/>
    <property type="molecule type" value="Genomic_DNA"/>
</dbReference>
<dbReference type="InterPro" id="IPR045851">
    <property type="entry name" value="AMP-bd_C_sf"/>
</dbReference>
<evidence type="ECO:0000313" key="8">
    <source>
        <dbReference type="EMBL" id="MQY15209.1"/>
    </source>
</evidence>
<feature type="domain" description="Carrier" evidence="7">
    <location>
        <begin position="2008"/>
        <end position="2082"/>
    </location>
</feature>
<evidence type="ECO:0000256" key="1">
    <source>
        <dbReference type="ARBA" id="ARBA00001957"/>
    </source>
</evidence>
<dbReference type="FunFam" id="3.30.300.30:FF:000010">
    <property type="entry name" value="Enterobactin synthetase component F"/>
    <property type="match status" value="1"/>
</dbReference>
<dbReference type="InterPro" id="IPR020806">
    <property type="entry name" value="PKS_PP-bd"/>
</dbReference>
<dbReference type="OrthoDB" id="2472181at2"/>
<dbReference type="GO" id="GO:0017000">
    <property type="term" value="P:antibiotic biosynthetic process"/>
    <property type="evidence" value="ECO:0007669"/>
    <property type="project" value="UniProtKB-KW"/>
</dbReference>
<comment type="caution">
    <text evidence="8">The sequence shown here is derived from an EMBL/GenBank/DDBJ whole genome shotgun (WGS) entry which is preliminary data.</text>
</comment>
<dbReference type="NCBIfam" id="TIGR01720">
    <property type="entry name" value="NRPS-para261"/>
    <property type="match status" value="1"/>
</dbReference>
<dbReference type="PROSITE" id="PS50075">
    <property type="entry name" value="CARRIER"/>
    <property type="match status" value="2"/>
</dbReference>
<dbReference type="SUPFAM" id="SSF56801">
    <property type="entry name" value="Acetyl-CoA synthetase-like"/>
    <property type="match status" value="2"/>
</dbReference>
<dbReference type="GO" id="GO:0043041">
    <property type="term" value="P:amino acid activation for nonribosomal peptide biosynthetic process"/>
    <property type="evidence" value="ECO:0007669"/>
    <property type="project" value="TreeGrafter"/>
</dbReference>
<dbReference type="Gene3D" id="3.30.300.30">
    <property type="match status" value="2"/>
</dbReference>
<proteinExistence type="inferred from homology"/>
<reference evidence="8 9" key="1">
    <citation type="submission" date="2019-10" db="EMBL/GenBank/DDBJ databases">
        <title>Streptomyces smaragdinus sp. nov. and Streptomyces fabii sp. nov., isolated from the gut of fungus growing-termite Macrotermes natalensis.</title>
        <authorList>
            <person name="Schwitalla J."/>
            <person name="Benndorf R."/>
            <person name="Martin K."/>
            <person name="De Beer W."/>
            <person name="Kaster A.-K."/>
            <person name="Vollmers J."/>
            <person name="Poulsen M."/>
            <person name="Beemelmanns C."/>
        </authorList>
    </citation>
    <scope>NUCLEOTIDE SEQUENCE [LARGE SCALE GENOMIC DNA]</scope>
    <source>
        <strain evidence="8 9">RB5</strain>
    </source>
</reference>
<keyword evidence="3" id="KW-0596">Phosphopantetheine</keyword>
<dbReference type="Pfam" id="PF00501">
    <property type="entry name" value="AMP-binding"/>
    <property type="match status" value="2"/>
</dbReference>
<dbReference type="PANTHER" id="PTHR45527">
    <property type="entry name" value="NONRIBOSOMAL PEPTIDE SYNTHETASE"/>
    <property type="match status" value="1"/>
</dbReference>
<dbReference type="InterPro" id="IPR006162">
    <property type="entry name" value="Ppantetheine_attach_site"/>
</dbReference>
<evidence type="ECO:0000256" key="4">
    <source>
        <dbReference type="ARBA" id="ARBA00022553"/>
    </source>
</evidence>
<dbReference type="GO" id="GO:0031177">
    <property type="term" value="F:phosphopantetheine binding"/>
    <property type="evidence" value="ECO:0007669"/>
    <property type="project" value="InterPro"/>
</dbReference>
<dbReference type="InterPro" id="IPR020845">
    <property type="entry name" value="AMP-binding_CS"/>
</dbReference>
<sequence>MITMLSAQQLPLSAAQREMWYGQQADPGNPIFTMGDFLELRGPLDEARLVTAWQGVMREAGTLRARFTEHEGEPRQELLPVEAYPVETVDLSAEDEPYRAADAFMRLDLLDPPDLTAGTLRSVLLRLGPDHRLLYIRVNHIVVDGFSRVLVYERLAELYADPDSPPSFPEPRTLAEDEAEFEKTAKHAKEQAFWRARYADTPEPVSLSPRPGTPAHHSLRVEATLPAATVAKLRALAWDARVTWQTLLIAATGAYVQRAAGVDRALLTLAVPARPTPAARAVPGMRANFVPHPVRIAPGISVHDFLRDCFGELRATLRHQNYRGDRIRRDLGFTGDAGRSLGPTVNVLESGFDYTYGECSGLLHNLSTGPVEDMQIIYLDSAEDGYAVRLDANPTRYTQEELELHQLRLFEWLRTLADAGPDATVDQLDMLLPAELEHAREQWSATVVEDVYTGVVERFRMWAVANPDKAAVRDPGGSVSYGELAGQASALTRRLTAAGVGPGSRVAMLCEPGIPFVTGILGVLGAGAAWVPLDVRAPRARTAALLDDSRPDALYVGPGQQAAAGDVLAASAASPAVIGWNGAREAQWSPLEGRADDLAYVIFTSGSTGRPKGAMVHRAGMVNHLLAKVADLDLTDRDVVVHNAPVTFDISVWQMLSPLITGGSLIVVDRDTAADPQDLLGRVAPDGVTVLEVVPSLLRAAVDAWHAGLDRPDLTPLTRLLVTGEALPPDLAREWLALNPDIPLVNAYGPTECSDDVTHAVITPQTDLTGRTPIGEPVRNTRLYVLDARLRPVAPGTPGELYVAGTGVGRGYLDDARKTSVTFLPDPFATVPGSRMYRTGDRVRQRADGQLEFLERTDHQVKIRGHRIELGEVEAALRTLTGVTDAAAAVHQGRLVGYLIGANDNPRTNLAATLPDYMIPSAFLTLDALPLTANGKIDRAALPEPDPADAATGLTPPRNERERVLCEVFAEVLGLPAVGIDDDFFDLGGHSLLATKVAARVRARLGAEVSIRVFFQASTVAALSASLGFDDTGTTRPVLSPGAERPAELPLSPAQQRMWVLNQLENGAATYHLPFAVRLSGALDADALRTALGDVIARHESLRTVFPDAGGKARQRILAADEARVDLPCTPIDPDALTGALTAAAVRSFDLGAELPLRAELFRIADDEHVLLLVLHHIASDGWSIVPLARDFATAYAARLTGAAPAWTPLPVQYADYTLWQRDLLDAVADDQLAHWRETLASIPEELELPADHVRPALPTHAGDTVGFTIDGDLHAAVTALARAQGASTFMVLQAALATLLSSLGAGDDIPLGTPVAGRTDEALDDLVGFFVNTLVLRTDLSGDPTFRELLVRVKAADLAAYVNQDLPFEALVDAVAPSRSLSRRPLFQTMLVLQNNTTADLALPGLAVEVVPVRTNTAKVDLVFELTERQGNGGIDAVLEYSTDLFGAATARSFADRFTHLLRTLVGAPDRRLAGLDTLLPAESERILGEWAGPTRDVEIAPVHELYAARAARQPGHPALVFGDQVISYAELDARANRLAHELAARGTGPGDIVALLLPRSPSMVVAMLAVQKAGAAYLPIDAAYPADRIAYMIEDARPALALTMTAESAGLGDSPVRRMLLDDPWVRAAIDARPGRPLTDEDRTGPLTVRDAAYVIYTSGSTGRPKGVVVEHRTVAVMTADQGPRMGIGPATRWLQFASYSFDAATWELSIGLLSGATMILCTAEDRGPGEPLADLVERTGTTMVCVPPTVLSAWPADRPMPPGVQLVVAGEACPPELVERFSRDRVMRNAYGPTEATVCASISEPLSGAVKPSIGFPLHNTRLYVLDKWLRPVPPGVTGELYIGGAQLARGYLRRPGLTAERFVADPFAAGPGGRMYRSGDLVRWNDDGSLDYIGRVDDQVKLRGFRIEPGEIEGVLLAREDLTGAAVIVREDRPGDKRLVAYVVSTGARLDVREVRARLTGELPEHMVPSAVVQLDALPLTGNGKLDKRALPEPDYSVVASGQAPANEREAVFCAAFAEILGLEQAGADASFFDLGGDSISSIQLVGKAREAGLTITAQDVFVHRTPQGLALVAEAGGAAEVVGVGDGTGPVAATPITAWFDAIQGPTDGFHQAAVVRTPDGASYERLTAALQTVIDHHDVLRWSGDGIREPGSVRASDVLRVAASDADVVETARTEAGQLAPREGRVMRAVWFEAAGKLLLTLHHLVVDGVSWRILLPDLVQAYERPGDALLPVGTSFRQWARLLNEEAATDSRRAELALWQETADRGDTPLGARPLDPARDTAAAAHHLRLDLPADITAELLTTVPAAFHAEINDVLLTAYTLAVADWRRGRGEPQDVLVELEGHGREPVVPGVDLSRTVGWFTSTHPVRLDAGQCDWDDIHAGGPALGQALKEIKEQLRRLPGHGIGHGLLRRLDPGSAAVLAAHPAPQLGFNYLGRMPLPEPGDWQLTAESLEVAAGTDPGMPLPHTLGLNARTEDRPDGPCLVADWAWAPGAIADADAEHIAHGWFTALENLARHATRPDAGGFTPSDLQLVEDLAQDEIDEFELDFADEWGNEE</sequence>
<dbReference type="SMART" id="SM00823">
    <property type="entry name" value="PKS_PP"/>
    <property type="match status" value="2"/>
</dbReference>
<keyword evidence="4" id="KW-0597">Phosphoprotein</keyword>
<dbReference type="GO" id="GO:0008610">
    <property type="term" value="P:lipid biosynthetic process"/>
    <property type="evidence" value="ECO:0007669"/>
    <property type="project" value="UniProtKB-ARBA"/>
</dbReference>
<dbReference type="GO" id="GO:0044550">
    <property type="term" value="P:secondary metabolite biosynthetic process"/>
    <property type="evidence" value="ECO:0007669"/>
    <property type="project" value="UniProtKB-ARBA"/>
</dbReference>
<dbReference type="Pfam" id="PF00668">
    <property type="entry name" value="Condensation"/>
    <property type="match status" value="3"/>
</dbReference>
<evidence type="ECO:0000256" key="5">
    <source>
        <dbReference type="ARBA" id="ARBA00022737"/>
    </source>
</evidence>
<dbReference type="PROSITE" id="PS00455">
    <property type="entry name" value="AMP_BINDING"/>
    <property type="match status" value="2"/>
</dbReference>
<feature type="domain" description="Carrier" evidence="7">
    <location>
        <begin position="956"/>
        <end position="1031"/>
    </location>
</feature>
<dbReference type="Gene3D" id="1.10.1200.10">
    <property type="entry name" value="ACP-like"/>
    <property type="match status" value="2"/>
</dbReference>
<dbReference type="Gene3D" id="2.30.38.10">
    <property type="entry name" value="Luciferase, Domain 3"/>
    <property type="match status" value="2"/>
</dbReference>
<keyword evidence="9" id="KW-1185">Reference proteome</keyword>
<accession>A0A7K0CP32</accession>
<dbReference type="PANTHER" id="PTHR45527:SF1">
    <property type="entry name" value="FATTY ACID SYNTHASE"/>
    <property type="match status" value="1"/>
</dbReference>
<dbReference type="InterPro" id="IPR009081">
    <property type="entry name" value="PP-bd_ACP"/>
</dbReference>
<dbReference type="Proteomes" id="UP000466345">
    <property type="component" value="Unassembled WGS sequence"/>
</dbReference>
<evidence type="ECO:0000313" key="9">
    <source>
        <dbReference type="Proteomes" id="UP000466345"/>
    </source>
</evidence>
<organism evidence="8 9">
    <name type="scientific">Streptomyces smaragdinus</name>
    <dbReference type="NCBI Taxonomy" id="2585196"/>
    <lineage>
        <taxon>Bacteria</taxon>
        <taxon>Bacillati</taxon>
        <taxon>Actinomycetota</taxon>
        <taxon>Actinomycetes</taxon>
        <taxon>Kitasatosporales</taxon>
        <taxon>Streptomycetaceae</taxon>
        <taxon>Streptomyces</taxon>
    </lineage>
</organism>
<dbReference type="Gene3D" id="3.40.50.980">
    <property type="match status" value="4"/>
</dbReference>
<evidence type="ECO:0000256" key="2">
    <source>
        <dbReference type="ARBA" id="ARBA00006432"/>
    </source>
</evidence>
<keyword evidence="5" id="KW-0677">Repeat</keyword>
<dbReference type="CDD" id="cd05930">
    <property type="entry name" value="A_NRPS"/>
    <property type="match status" value="1"/>
</dbReference>
<evidence type="ECO:0000256" key="6">
    <source>
        <dbReference type="ARBA" id="ARBA00023194"/>
    </source>
</evidence>
<dbReference type="InterPro" id="IPR010060">
    <property type="entry name" value="NRPS_synth"/>
</dbReference>
<dbReference type="InterPro" id="IPR000873">
    <property type="entry name" value="AMP-dep_synth/lig_dom"/>
</dbReference>
<name>A0A7K0CP32_9ACTN</name>
<evidence type="ECO:0000259" key="7">
    <source>
        <dbReference type="PROSITE" id="PS50075"/>
    </source>
</evidence>
<dbReference type="CDD" id="cd19540">
    <property type="entry name" value="LCL_NRPS-like"/>
    <property type="match status" value="1"/>
</dbReference>
<dbReference type="SUPFAM" id="SSF52777">
    <property type="entry name" value="CoA-dependent acyltransferases"/>
    <property type="match status" value="6"/>
</dbReference>
<dbReference type="GO" id="GO:0003824">
    <property type="term" value="F:catalytic activity"/>
    <property type="evidence" value="ECO:0007669"/>
    <property type="project" value="InterPro"/>
</dbReference>
<dbReference type="Pfam" id="PF13193">
    <property type="entry name" value="AMP-binding_C"/>
    <property type="match status" value="1"/>
</dbReference>
<dbReference type="GO" id="GO:0072330">
    <property type="term" value="P:monocarboxylic acid biosynthetic process"/>
    <property type="evidence" value="ECO:0007669"/>
    <property type="project" value="UniProtKB-ARBA"/>
</dbReference>
<keyword evidence="6" id="KW-0045">Antibiotic biosynthesis</keyword>
<dbReference type="NCBIfam" id="TIGR01733">
    <property type="entry name" value="AA-adenyl-dom"/>
    <property type="match status" value="2"/>
</dbReference>
<dbReference type="Gene3D" id="3.30.559.10">
    <property type="entry name" value="Chloramphenicol acetyltransferase-like domain"/>
    <property type="match status" value="3"/>
</dbReference>
<dbReference type="FunFam" id="3.40.50.12780:FF:000012">
    <property type="entry name" value="Non-ribosomal peptide synthetase"/>
    <property type="match status" value="1"/>
</dbReference>
<dbReference type="InterPro" id="IPR023213">
    <property type="entry name" value="CAT-like_dom_sf"/>
</dbReference>
<dbReference type="GO" id="GO:0005829">
    <property type="term" value="C:cytosol"/>
    <property type="evidence" value="ECO:0007669"/>
    <property type="project" value="TreeGrafter"/>
</dbReference>
<dbReference type="PROSITE" id="PS00012">
    <property type="entry name" value="PHOSPHOPANTETHEINE"/>
    <property type="match status" value="2"/>
</dbReference>
<dbReference type="InterPro" id="IPR010071">
    <property type="entry name" value="AA_adenyl_dom"/>
</dbReference>
<dbReference type="InterPro" id="IPR001242">
    <property type="entry name" value="Condensation_dom"/>
</dbReference>
<dbReference type="FunFam" id="1.10.1200.10:FF:000016">
    <property type="entry name" value="Non-ribosomal peptide synthase"/>
    <property type="match status" value="1"/>
</dbReference>
<comment type="similarity">
    <text evidence="2">Belongs to the ATP-dependent AMP-binding enzyme family.</text>
</comment>
<dbReference type="SUPFAM" id="SSF47336">
    <property type="entry name" value="ACP-like"/>
    <property type="match status" value="2"/>
</dbReference>
<dbReference type="FunFam" id="3.40.50.980:FF:000001">
    <property type="entry name" value="Non-ribosomal peptide synthetase"/>
    <property type="match status" value="1"/>
</dbReference>
<dbReference type="RefSeq" id="WP_153456043.1">
    <property type="nucleotide sequence ID" value="NZ_WEGJ01000030.1"/>
</dbReference>
<comment type="cofactor">
    <cofactor evidence="1">
        <name>pantetheine 4'-phosphate</name>
        <dbReference type="ChEBI" id="CHEBI:47942"/>
    </cofactor>
</comment>
<dbReference type="InterPro" id="IPR025110">
    <property type="entry name" value="AMP-bd_C"/>
</dbReference>
<dbReference type="Pfam" id="PF00550">
    <property type="entry name" value="PP-binding"/>
    <property type="match status" value="2"/>
</dbReference>
<dbReference type="FunFam" id="2.30.38.10:FF:000001">
    <property type="entry name" value="Non-ribosomal peptide synthetase PvdI"/>
    <property type="match status" value="1"/>
</dbReference>
<dbReference type="Gene3D" id="3.30.559.30">
    <property type="entry name" value="Nonribosomal peptide synthetase, condensation domain"/>
    <property type="match status" value="3"/>
</dbReference>
<protein>
    <submittedName>
        <fullName evidence="8">Dimodular nonribosomal peptide synthase</fullName>
    </submittedName>
</protein>
<evidence type="ECO:0000256" key="3">
    <source>
        <dbReference type="ARBA" id="ARBA00022450"/>
    </source>
</evidence>
<gene>
    <name evidence="8" type="primary">dhbF_5</name>
    <name evidence="8" type="ORF">SRB5_53880</name>
</gene>